<organism evidence="1 2">
    <name type="scientific">Halteria grandinella</name>
    <dbReference type="NCBI Taxonomy" id="5974"/>
    <lineage>
        <taxon>Eukaryota</taxon>
        <taxon>Sar</taxon>
        <taxon>Alveolata</taxon>
        <taxon>Ciliophora</taxon>
        <taxon>Intramacronucleata</taxon>
        <taxon>Spirotrichea</taxon>
        <taxon>Stichotrichia</taxon>
        <taxon>Sporadotrichida</taxon>
        <taxon>Halteriidae</taxon>
        <taxon>Halteria</taxon>
    </lineage>
</organism>
<keyword evidence="2" id="KW-1185">Reference proteome</keyword>
<name>A0A8J8NB02_HALGN</name>
<reference evidence="1" key="1">
    <citation type="submission" date="2019-06" db="EMBL/GenBank/DDBJ databases">
        <authorList>
            <person name="Zheng W."/>
        </authorList>
    </citation>
    <scope>NUCLEOTIDE SEQUENCE</scope>
    <source>
        <strain evidence="1">QDHG01</strain>
    </source>
</reference>
<accession>A0A8J8NB02</accession>
<gene>
    <name evidence="1" type="ORF">FGO68_gene8037</name>
</gene>
<sequence>MLREKRTRTLSGFPSAANGLYRAQAGRVLFFRATFRASGLAFTRVLFDHFVKATILDRLRRSFVSARG</sequence>
<dbReference type="Proteomes" id="UP000785679">
    <property type="component" value="Unassembled WGS sequence"/>
</dbReference>
<evidence type="ECO:0000313" key="1">
    <source>
        <dbReference type="EMBL" id="TNV71200.1"/>
    </source>
</evidence>
<dbReference type="AlphaFoldDB" id="A0A8J8NB02"/>
<evidence type="ECO:0000313" key="2">
    <source>
        <dbReference type="Proteomes" id="UP000785679"/>
    </source>
</evidence>
<comment type="caution">
    <text evidence="1">The sequence shown here is derived from an EMBL/GenBank/DDBJ whole genome shotgun (WGS) entry which is preliminary data.</text>
</comment>
<proteinExistence type="predicted"/>
<protein>
    <submittedName>
        <fullName evidence="1">Uncharacterized protein</fullName>
    </submittedName>
</protein>
<dbReference type="EMBL" id="RRYP01030319">
    <property type="protein sequence ID" value="TNV71200.1"/>
    <property type="molecule type" value="Genomic_DNA"/>
</dbReference>